<name>A0A0F3QEF4_RICBE</name>
<feature type="coiled-coil region" evidence="1">
    <location>
        <begin position="171"/>
        <end position="249"/>
    </location>
</feature>
<proteinExistence type="predicted"/>
<feature type="coiled-coil region" evidence="1">
    <location>
        <begin position="78"/>
        <end position="128"/>
    </location>
</feature>
<dbReference type="PATRIC" id="fig|1359193.3.peg.1589"/>
<evidence type="ECO:0000313" key="2">
    <source>
        <dbReference type="EMBL" id="KJV90632.1"/>
    </source>
</evidence>
<keyword evidence="1" id="KW-0175">Coiled coil</keyword>
<accession>A0A0F3QEF4</accession>
<organism evidence="2 3">
    <name type="scientific">Rickettsia bellii str. RML An4</name>
    <dbReference type="NCBI Taxonomy" id="1359193"/>
    <lineage>
        <taxon>Bacteria</taxon>
        <taxon>Pseudomonadati</taxon>
        <taxon>Pseudomonadota</taxon>
        <taxon>Alphaproteobacteria</taxon>
        <taxon>Rickettsiales</taxon>
        <taxon>Rickettsiaceae</taxon>
        <taxon>Rickettsieae</taxon>
        <taxon>Rickettsia</taxon>
        <taxon>belli group</taxon>
    </lineage>
</organism>
<dbReference type="Proteomes" id="UP000033661">
    <property type="component" value="Unassembled WGS sequence"/>
</dbReference>
<comment type="caution">
    <text evidence="2">The sequence shown here is derived from an EMBL/GenBank/DDBJ whole genome shotgun (WGS) entry which is preliminary data.</text>
</comment>
<protein>
    <submittedName>
        <fullName evidence="2">Uncharacterized protein</fullName>
    </submittedName>
</protein>
<gene>
    <name evidence="2" type="ORF">RBEAN4_1640</name>
</gene>
<evidence type="ECO:0000313" key="3">
    <source>
        <dbReference type="Proteomes" id="UP000033661"/>
    </source>
</evidence>
<reference evidence="2 3" key="1">
    <citation type="submission" date="2015-02" db="EMBL/GenBank/DDBJ databases">
        <title>Genome Sequencing of Rickettsiales.</title>
        <authorList>
            <person name="Daugherty S.C."/>
            <person name="Su Q."/>
            <person name="Abolude K."/>
            <person name="Beier-Sexton M."/>
            <person name="Carlyon J.A."/>
            <person name="Carter R."/>
            <person name="Day N.P."/>
            <person name="Dumler S.J."/>
            <person name="Dyachenko V."/>
            <person name="Godinez A."/>
            <person name="Kurtti T.J."/>
            <person name="Lichay M."/>
            <person name="Mullins K.E."/>
            <person name="Ott S."/>
            <person name="Pappas-Brown V."/>
            <person name="Paris D.H."/>
            <person name="Patel P."/>
            <person name="Richards A.L."/>
            <person name="Sadzewicz L."/>
            <person name="Sears K."/>
            <person name="Seidman D."/>
            <person name="Sengamalay N."/>
            <person name="Stenos J."/>
            <person name="Tallon L.J."/>
            <person name="Vincent G."/>
            <person name="Fraser C.M."/>
            <person name="Munderloh U."/>
            <person name="Dunning-Hotopp J.C."/>
        </authorList>
    </citation>
    <scope>NUCLEOTIDE SEQUENCE [LARGE SCALE GENOMIC DNA]</scope>
    <source>
        <strain evidence="2 3">RML An4</strain>
    </source>
</reference>
<dbReference type="AlphaFoldDB" id="A0A0F3QEF4"/>
<dbReference type="RefSeq" id="WP_045799197.1">
    <property type="nucleotide sequence ID" value="NZ_LAOI01000001.1"/>
</dbReference>
<keyword evidence="3" id="KW-1185">Reference proteome</keyword>
<sequence length="350" mass="41098">MSNKENISKKQIDDLQISNEIKSILSQVSATNNPAELSRLASQIRSLKSDNSYLNNIIDEIQNTIIKKQETSEIQSNSETYARDLEKLQQQLQQEEIQKYKAKVTEQIRELNTKHDKFKENLEEYKKLYTPLEEMVKKDSKGEITIDEKAVDKNILTHQEVEEHRQKFAGLKEQEKGINEVFEKAQQEKEELEKEINSLSQIKKQHLTPEQINKLKTNHDKLAANKELLEKAREIRQNIKSDLDKLKSSYEKDHVHIKQFKDAIEKTEHTRSPDKHEQLKQKHVLLYNQHDAITNNKELDENDKQIRQNVKTQHQCDKIKDSLINSEPKKTISQNVQPQINNQKKIGREI</sequence>
<evidence type="ECO:0000256" key="1">
    <source>
        <dbReference type="SAM" id="Coils"/>
    </source>
</evidence>
<dbReference type="EMBL" id="LAOI01000001">
    <property type="protein sequence ID" value="KJV90632.1"/>
    <property type="molecule type" value="Genomic_DNA"/>
</dbReference>